<dbReference type="OrthoDB" id="158837at2"/>
<dbReference type="Proteomes" id="UP000000447">
    <property type="component" value="Chromosome"/>
</dbReference>
<feature type="transmembrane region" description="Helical" evidence="1">
    <location>
        <begin position="366"/>
        <end position="386"/>
    </location>
</feature>
<keyword evidence="1" id="KW-0472">Membrane</keyword>
<keyword evidence="1" id="KW-0812">Transmembrane</keyword>
<gene>
    <name evidence="2" type="ordered locus">trd_0070</name>
</gene>
<name>B9L288_THERP</name>
<proteinExistence type="predicted"/>
<dbReference type="STRING" id="309801.trd_0070"/>
<dbReference type="RefSeq" id="WP_012641484.1">
    <property type="nucleotide sequence ID" value="NC_011959.1"/>
</dbReference>
<dbReference type="KEGG" id="tro:trd_0070"/>
<sequence>MASSSRGDGGRDQLSLTLLSPSGEPLATLRYTNDGSDRFRWIPDRFRLLVTSEGDAETEFSSLELDLPRHWRSLPIQEGEQRGWLVFPEGPPSFPVELRVVEHTGKTQRALAAFALPVRFCGRNRFDPQRDRLPWANRIDEFGPAEPSWDTFRRTFRLTIAPRAFFRGLYREVVQLQCDADGGVRGGLCTGLARAALARALGRLPAVHDLRETVLVLHGRQLSDRALLAGLPWFLWPSPRRAYRAFVGDLLEQGWSERCFDLNVPRPWRRDLLQALLGQGHTVVPYAFCQEHADEAFVWVADPNYPDATSTVVTIDLARDRYAYPPLAVDGRRTTIVAVPLSAYLEGSTAILASLAGPLVTAPQRAVRTAGLALLVFLAGLAVVLLRRKR</sequence>
<keyword evidence="3" id="KW-1185">Reference proteome</keyword>
<evidence type="ECO:0000313" key="2">
    <source>
        <dbReference type="EMBL" id="ACM05089.1"/>
    </source>
</evidence>
<dbReference type="EMBL" id="CP001275">
    <property type="protein sequence ID" value="ACM05089.1"/>
    <property type="molecule type" value="Genomic_DNA"/>
</dbReference>
<reference evidence="2 3" key="1">
    <citation type="journal article" date="2009" name="PLoS ONE">
        <title>Complete genome sequence of the aerobic CO-oxidizing thermophile Thermomicrobium roseum.</title>
        <authorList>
            <person name="Wu D."/>
            <person name="Raymond J."/>
            <person name="Wu M."/>
            <person name="Chatterji S."/>
            <person name="Ren Q."/>
            <person name="Graham J.E."/>
            <person name="Bryant D.A."/>
            <person name="Robb F."/>
            <person name="Colman A."/>
            <person name="Tallon L.J."/>
            <person name="Badger J.H."/>
            <person name="Madupu R."/>
            <person name="Ward N.L."/>
            <person name="Eisen J.A."/>
        </authorList>
    </citation>
    <scope>NUCLEOTIDE SEQUENCE [LARGE SCALE GENOMIC DNA]</scope>
    <source>
        <strain evidence="3">ATCC 27502 / DSM 5159 / P-2</strain>
    </source>
</reference>
<keyword evidence="1" id="KW-1133">Transmembrane helix</keyword>
<evidence type="ECO:0000256" key="1">
    <source>
        <dbReference type="SAM" id="Phobius"/>
    </source>
</evidence>
<evidence type="ECO:0000313" key="3">
    <source>
        <dbReference type="Proteomes" id="UP000000447"/>
    </source>
</evidence>
<dbReference type="HOGENOM" id="CLU_707752_0_0_0"/>
<dbReference type="AlphaFoldDB" id="B9L288"/>
<accession>B9L288</accession>
<protein>
    <submittedName>
        <fullName evidence="2">Uncharacterized protein</fullName>
    </submittedName>
</protein>
<dbReference type="eggNOG" id="ENOG5030TB9">
    <property type="taxonomic scope" value="Bacteria"/>
</dbReference>
<organism evidence="2 3">
    <name type="scientific">Thermomicrobium roseum (strain ATCC 27502 / DSM 5159 / P-2)</name>
    <dbReference type="NCBI Taxonomy" id="309801"/>
    <lineage>
        <taxon>Bacteria</taxon>
        <taxon>Pseudomonadati</taxon>
        <taxon>Thermomicrobiota</taxon>
        <taxon>Thermomicrobia</taxon>
        <taxon>Thermomicrobiales</taxon>
        <taxon>Thermomicrobiaceae</taxon>
        <taxon>Thermomicrobium</taxon>
    </lineage>
</organism>